<dbReference type="HOGENOM" id="CLU_056418_0_0_1"/>
<gene>
    <name evidence="2" type="ORF">M404DRAFT_1008208</name>
</gene>
<dbReference type="EMBL" id="KN832092">
    <property type="protein sequence ID" value="KIN94599.1"/>
    <property type="molecule type" value="Genomic_DNA"/>
</dbReference>
<reference evidence="3" key="2">
    <citation type="submission" date="2015-01" db="EMBL/GenBank/DDBJ databases">
        <title>Evolutionary Origins and Diversification of the Mycorrhizal Mutualists.</title>
        <authorList>
            <consortium name="DOE Joint Genome Institute"/>
            <consortium name="Mycorrhizal Genomics Consortium"/>
            <person name="Kohler A."/>
            <person name="Kuo A."/>
            <person name="Nagy L.G."/>
            <person name="Floudas D."/>
            <person name="Copeland A."/>
            <person name="Barry K.W."/>
            <person name="Cichocki N."/>
            <person name="Veneault-Fourrey C."/>
            <person name="LaButti K."/>
            <person name="Lindquist E.A."/>
            <person name="Lipzen A."/>
            <person name="Lundell T."/>
            <person name="Morin E."/>
            <person name="Murat C."/>
            <person name="Riley R."/>
            <person name="Ohm R."/>
            <person name="Sun H."/>
            <person name="Tunlid A."/>
            <person name="Henrissat B."/>
            <person name="Grigoriev I.V."/>
            <person name="Hibbett D.S."/>
            <person name="Martin F."/>
        </authorList>
    </citation>
    <scope>NUCLEOTIDE SEQUENCE [LARGE SCALE GENOMIC DNA]</scope>
    <source>
        <strain evidence="3">Marx 270</strain>
    </source>
</reference>
<keyword evidence="3" id="KW-1185">Reference proteome</keyword>
<feature type="compositionally biased region" description="Basic and acidic residues" evidence="1">
    <location>
        <begin position="182"/>
        <end position="199"/>
    </location>
</feature>
<dbReference type="OrthoDB" id="2682773at2759"/>
<feature type="compositionally biased region" description="Low complexity" evidence="1">
    <location>
        <begin position="288"/>
        <end position="308"/>
    </location>
</feature>
<organism evidence="2 3">
    <name type="scientific">Pisolithus tinctorius Marx 270</name>
    <dbReference type="NCBI Taxonomy" id="870435"/>
    <lineage>
        <taxon>Eukaryota</taxon>
        <taxon>Fungi</taxon>
        <taxon>Dikarya</taxon>
        <taxon>Basidiomycota</taxon>
        <taxon>Agaricomycotina</taxon>
        <taxon>Agaricomycetes</taxon>
        <taxon>Agaricomycetidae</taxon>
        <taxon>Boletales</taxon>
        <taxon>Sclerodermatineae</taxon>
        <taxon>Pisolithaceae</taxon>
        <taxon>Pisolithus</taxon>
    </lineage>
</organism>
<name>A0A0C3N0D6_PISTI</name>
<proteinExistence type="predicted"/>
<reference evidence="2 3" key="1">
    <citation type="submission" date="2014-04" db="EMBL/GenBank/DDBJ databases">
        <authorList>
            <consortium name="DOE Joint Genome Institute"/>
            <person name="Kuo A."/>
            <person name="Kohler A."/>
            <person name="Costa M.D."/>
            <person name="Nagy L.G."/>
            <person name="Floudas D."/>
            <person name="Copeland A."/>
            <person name="Barry K.W."/>
            <person name="Cichocki N."/>
            <person name="Veneault-Fourrey C."/>
            <person name="LaButti K."/>
            <person name="Lindquist E.A."/>
            <person name="Lipzen A."/>
            <person name="Lundell T."/>
            <person name="Morin E."/>
            <person name="Murat C."/>
            <person name="Sun H."/>
            <person name="Tunlid A."/>
            <person name="Henrissat B."/>
            <person name="Grigoriev I.V."/>
            <person name="Hibbett D.S."/>
            <person name="Martin F."/>
            <person name="Nordberg H.P."/>
            <person name="Cantor M.N."/>
            <person name="Hua S.X."/>
        </authorList>
    </citation>
    <scope>NUCLEOTIDE SEQUENCE [LARGE SCALE GENOMIC DNA]</scope>
    <source>
        <strain evidence="2 3">Marx 270</strain>
    </source>
</reference>
<evidence type="ECO:0000313" key="3">
    <source>
        <dbReference type="Proteomes" id="UP000054217"/>
    </source>
</evidence>
<evidence type="ECO:0000313" key="2">
    <source>
        <dbReference type="EMBL" id="KIN94599.1"/>
    </source>
</evidence>
<dbReference type="InParanoid" id="A0A0C3N0D6"/>
<dbReference type="AlphaFoldDB" id="A0A0C3N0D6"/>
<feature type="region of interest" description="Disordered" evidence="1">
    <location>
        <begin position="181"/>
        <end position="308"/>
    </location>
</feature>
<dbReference type="Proteomes" id="UP000054217">
    <property type="component" value="Unassembled WGS sequence"/>
</dbReference>
<sequence>MAEDECQAQIPFTGTGITIYVLNAGFQGVNASLSVGTLLVNGTLQPPSPPSFQTPRVSLLAIQSLPYAYYIATLSILDWASGATSLYFDYALIEDSIVQTTTSPPSTLTTAISASPPPASPITMPTTTLLPTASTTDASGSSSSISSCTSCLRAIEIAIPCATSTLLAAGVILYLKSRGAKTKREADNRVPEPFTDVRRSPLPLTPASEERARMRAAQSRTPEVHTEMRSSDRPSTRDGLLSGCSSEVGRESRTSGGNEDFDELHTNDRARSAPLAAGLPPPLSDNVAALRSSPTQSSSARSPRPGYK</sequence>
<protein>
    <submittedName>
        <fullName evidence="2">Uncharacterized protein</fullName>
    </submittedName>
</protein>
<feature type="compositionally biased region" description="Basic and acidic residues" evidence="1">
    <location>
        <begin position="222"/>
        <end position="236"/>
    </location>
</feature>
<evidence type="ECO:0000256" key="1">
    <source>
        <dbReference type="SAM" id="MobiDB-lite"/>
    </source>
</evidence>
<accession>A0A0C3N0D6</accession>